<dbReference type="VEuPathDB" id="FungiDB:BTJ68_13708"/>
<accession>A0A1Z5SP62</accession>
<evidence type="ECO:0000313" key="1">
    <source>
        <dbReference type="EMBL" id="OTA22626.1"/>
    </source>
</evidence>
<dbReference type="Proteomes" id="UP000194280">
    <property type="component" value="Unassembled WGS sequence"/>
</dbReference>
<protein>
    <submittedName>
        <fullName evidence="1">Uncharacterized protein</fullName>
    </submittedName>
</protein>
<dbReference type="STRING" id="1157616.A0A1Z5SP62"/>
<dbReference type="EMBL" id="MUNK01000355">
    <property type="protein sequence ID" value="OTA22626.1"/>
    <property type="molecule type" value="Genomic_DNA"/>
</dbReference>
<keyword evidence="2" id="KW-1185">Reference proteome</keyword>
<evidence type="ECO:0000313" key="2">
    <source>
        <dbReference type="Proteomes" id="UP000194280"/>
    </source>
</evidence>
<sequence length="292" mass="32823">MVLSSVTVATDQQSASATCFANCVRGLFPWSYKPTADCHIWDDLDFQLIDGVAITKCLASRVRTCAAQCKQEKSSRPGFFFGFLETWHTRPSAAVIRRAYMLGDFFGAVVEVRPEHASDESKTAWSCHAEFGYVKSKARHALISMCRASQKPFQRPHICCARTLWNLHQVLQSRHFPKSYPPLSTSLEHLGGGIFGTLPVVELPSALWAASGLREEITDEQYDQVVKIQRSLKENRLLQLYGDAENLRVTESLKTLRASSSFIDQLHELLQRLADGSVRIFMGPRQRFHSSG</sequence>
<comment type="caution">
    <text evidence="1">The sequence shown here is derived from an EMBL/GenBank/DDBJ whole genome shotgun (WGS) entry which is preliminary data.</text>
</comment>
<proteinExistence type="predicted"/>
<dbReference type="AlphaFoldDB" id="A0A1Z5SP62"/>
<gene>
    <name evidence="1" type="ORF">BTJ68_13708</name>
</gene>
<reference evidence="1 2" key="1">
    <citation type="submission" date="2017-01" db="EMBL/GenBank/DDBJ databases">
        <title>The recent genome duplication of the halophilic yeast Hortaea werneckii: insights from long-read sequencing.</title>
        <authorList>
            <person name="Sinha S."/>
            <person name="Flibotte S."/>
            <person name="Neira M."/>
            <person name="Lenassi M."/>
            <person name="Gostincar C."/>
            <person name="Stajich J.E."/>
            <person name="Nislow C.E."/>
        </authorList>
    </citation>
    <scope>NUCLEOTIDE SEQUENCE [LARGE SCALE GENOMIC DNA]</scope>
    <source>
        <strain evidence="1 2">EXF-2000</strain>
    </source>
</reference>
<organism evidence="1 2">
    <name type="scientific">Hortaea werneckii EXF-2000</name>
    <dbReference type="NCBI Taxonomy" id="1157616"/>
    <lineage>
        <taxon>Eukaryota</taxon>
        <taxon>Fungi</taxon>
        <taxon>Dikarya</taxon>
        <taxon>Ascomycota</taxon>
        <taxon>Pezizomycotina</taxon>
        <taxon>Dothideomycetes</taxon>
        <taxon>Dothideomycetidae</taxon>
        <taxon>Mycosphaerellales</taxon>
        <taxon>Teratosphaeriaceae</taxon>
        <taxon>Hortaea</taxon>
    </lineage>
</organism>
<name>A0A1Z5SP62_HORWE</name>
<dbReference type="InParanoid" id="A0A1Z5SP62"/>